<dbReference type="InterPro" id="IPR025588">
    <property type="entry name" value="YcxB-like_C"/>
</dbReference>
<evidence type="ECO:0000313" key="3">
    <source>
        <dbReference type="EMBL" id="MBA5245667.1"/>
    </source>
</evidence>
<dbReference type="EMBL" id="JACEUX010000001">
    <property type="protein sequence ID" value="MBA5245667.1"/>
    <property type="molecule type" value="Genomic_DNA"/>
</dbReference>
<dbReference type="EMBL" id="CP059472">
    <property type="protein sequence ID" value="QMS98925.1"/>
    <property type="molecule type" value="Genomic_DNA"/>
</dbReference>
<reference evidence="3" key="3">
    <citation type="submission" date="2020-07" db="EMBL/GenBank/DDBJ databases">
        <authorList>
            <person name="Yang C."/>
        </authorList>
    </citation>
    <scope>NUCLEOTIDE SEQUENCE</scope>
    <source>
        <strain evidence="3">Cx-624</strain>
    </source>
</reference>
<proteinExistence type="predicted"/>
<evidence type="ECO:0000256" key="1">
    <source>
        <dbReference type="SAM" id="Phobius"/>
    </source>
</evidence>
<sequence>MKLKTNVSFMQYLQLMFKLTYQKPMLRVLIGVAVILLLWIIIHHLHITTLPTPIIYQYITLILIAVVQPFIVFITIHSNYHSSNQLRETLDMEITDDLIKIRGQSFYMEIQWVQIYRFSELKRWFLIYQNNLSAIIIPKRSLTEEEITRLRSIMAKAEKNQHK</sequence>
<accession>A0A7D7QL88</accession>
<feature type="transmembrane region" description="Helical" evidence="1">
    <location>
        <begin position="54"/>
        <end position="76"/>
    </location>
</feature>
<organism evidence="4 5">
    <name type="scientific">Marnyiella aurantia</name>
    <dbReference type="NCBI Taxonomy" id="2758037"/>
    <lineage>
        <taxon>Bacteria</taxon>
        <taxon>Pseudomonadati</taxon>
        <taxon>Bacteroidota</taxon>
        <taxon>Flavobacteriia</taxon>
        <taxon>Flavobacteriales</taxon>
        <taxon>Weeksellaceae</taxon>
        <taxon>Marnyiella</taxon>
    </lineage>
</organism>
<feature type="transmembrane region" description="Helical" evidence="1">
    <location>
        <begin position="25"/>
        <end position="42"/>
    </location>
</feature>
<evidence type="ECO:0000313" key="4">
    <source>
        <dbReference type="EMBL" id="QMS98925.1"/>
    </source>
</evidence>
<keyword evidence="1" id="KW-1133">Transmembrane helix</keyword>
<gene>
    <name evidence="4" type="ORF">H1R16_02645</name>
    <name evidence="3" type="ORF">H2507_00630</name>
</gene>
<keyword evidence="1" id="KW-0472">Membrane</keyword>
<reference evidence="6" key="2">
    <citation type="submission" date="2020-07" db="EMBL/GenBank/DDBJ databases">
        <title>Flavobacterium sp. xlx-214.</title>
        <authorList>
            <person name="Yang C."/>
        </authorList>
    </citation>
    <scope>NUCLEOTIDE SEQUENCE [LARGE SCALE GENOMIC DNA]</scope>
    <source>
        <strain evidence="6">CX-624</strain>
    </source>
</reference>
<evidence type="ECO:0000259" key="2">
    <source>
        <dbReference type="Pfam" id="PF14317"/>
    </source>
</evidence>
<dbReference type="Proteomes" id="UP000515349">
    <property type="component" value="Chromosome"/>
</dbReference>
<evidence type="ECO:0000313" key="5">
    <source>
        <dbReference type="Proteomes" id="UP000515349"/>
    </source>
</evidence>
<reference evidence="4 5" key="1">
    <citation type="submission" date="2020-07" db="EMBL/GenBank/DDBJ databases">
        <title>Chryseobacterium sp.cx-624.</title>
        <authorList>
            <person name="Yang C."/>
        </authorList>
    </citation>
    <scope>NUCLEOTIDE SEQUENCE [LARGE SCALE GENOMIC DNA]</scope>
    <source>
        <strain evidence="4">Cx-624</strain>
        <strain evidence="5">cx-624</strain>
    </source>
</reference>
<dbReference type="Pfam" id="PF14317">
    <property type="entry name" value="YcxB"/>
    <property type="match status" value="1"/>
</dbReference>
<keyword evidence="6" id="KW-1185">Reference proteome</keyword>
<name>A0A7D7QL88_9FLAO</name>
<dbReference type="Proteomes" id="UP000539710">
    <property type="component" value="Unassembled WGS sequence"/>
</dbReference>
<dbReference type="AlphaFoldDB" id="A0A7D7QL88"/>
<dbReference type="KEGG" id="cbau:H1R16_02645"/>
<keyword evidence="1" id="KW-0812">Transmembrane</keyword>
<feature type="domain" description="YcxB-like C-terminal" evidence="2">
    <location>
        <begin position="94"/>
        <end position="154"/>
    </location>
</feature>
<evidence type="ECO:0000313" key="6">
    <source>
        <dbReference type="Proteomes" id="UP000539710"/>
    </source>
</evidence>
<dbReference type="RefSeq" id="WP_181885792.1">
    <property type="nucleotide sequence ID" value="NZ_CP059472.1"/>
</dbReference>
<protein>
    <submittedName>
        <fullName evidence="4">YcxB family protein</fullName>
    </submittedName>
</protein>